<organism evidence="3 4">
    <name type="scientific">Mariniflexile soesokkakense</name>
    <dbReference type="NCBI Taxonomy" id="1343160"/>
    <lineage>
        <taxon>Bacteria</taxon>
        <taxon>Pseudomonadati</taxon>
        <taxon>Bacteroidota</taxon>
        <taxon>Flavobacteriia</taxon>
        <taxon>Flavobacteriales</taxon>
        <taxon>Flavobacteriaceae</taxon>
        <taxon>Mariniflexile</taxon>
    </lineage>
</organism>
<dbReference type="SUPFAM" id="SSF53756">
    <property type="entry name" value="UDP-Glycosyltransferase/glycogen phosphorylase"/>
    <property type="match status" value="1"/>
</dbReference>
<name>A0ABV0AAJ4_9FLAO</name>
<feature type="domain" description="Glycosyl transferase family 1" evidence="1">
    <location>
        <begin position="191"/>
        <end position="352"/>
    </location>
</feature>
<evidence type="ECO:0000313" key="4">
    <source>
        <dbReference type="Proteomes" id="UP001416393"/>
    </source>
</evidence>
<feature type="domain" description="Glycosyltransferase subfamily 4-like N-terminal" evidence="2">
    <location>
        <begin position="4"/>
        <end position="144"/>
    </location>
</feature>
<dbReference type="EMBL" id="JAZHYP010000004">
    <property type="protein sequence ID" value="MEN3324126.1"/>
    <property type="molecule type" value="Genomic_DNA"/>
</dbReference>
<dbReference type="Pfam" id="PF13477">
    <property type="entry name" value="Glyco_trans_4_2"/>
    <property type="match status" value="1"/>
</dbReference>
<evidence type="ECO:0000259" key="2">
    <source>
        <dbReference type="Pfam" id="PF13477"/>
    </source>
</evidence>
<dbReference type="CDD" id="cd03808">
    <property type="entry name" value="GT4_CapM-like"/>
    <property type="match status" value="1"/>
</dbReference>
<dbReference type="RefSeq" id="WP_346241933.1">
    <property type="nucleotide sequence ID" value="NZ_JAZHYP010000004.1"/>
</dbReference>
<dbReference type="Pfam" id="PF00534">
    <property type="entry name" value="Glycos_transf_1"/>
    <property type="match status" value="1"/>
</dbReference>
<gene>
    <name evidence="3" type="ORF">VP395_10330</name>
</gene>
<dbReference type="Proteomes" id="UP001416393">
    <property type="component" value="Unassembled WGS sequence"/>
</dbReference>
<dbReference type="PANTHER" id="PTHR12526:SF630">
    <property type="entry name" value="GLYCOSYLTRANSFERASE"/>
    <property type="match status" value="1"/>
</dbReference>
<reference evidence="3 4" key="1">
    <citation type="submission" date="2024-01" db="EMBL/GenBank/DDBJ databases">
        <title>Mariniflexile litorale sp. nov., isolated from the shallow sediments of the Sea of Japan.</title>
        <authorList>
            <person name="Romanenko L."/>
            <person name="Bystritskaya E."/>
            <person name="Isaeva M."/>
        </authorList>
    </citation>
    <scope>NUCLEOTIDE SEQUENCE [LARGE SCALE GENOMIC DNA]</scope>
    <source>
        <strain evidence="3 4">KCTC 32427</strain>
    </source>
</reference>
<comment type="caution">
    <text evidence="3">The sequence shown here is derived from an EMBL/GenBank/DDBJ whole genome shotgun (WGS) entry which is preliminary data.</text>
</comment>
<sequence>MKKKICFVVSTTFTMQFLRKQLEEFSKDYIIHVVANIDDQNVYILNQFPINESKNIAIDRNINILNDFKAIYELYKYFKLNKFDSIHSITPKAGLISAIAGKLARVNNRIHIFTGQVWATKQGLFRSFLKFLDKIIVAFSTHILVDGNSQRNFLVSEKVLKKNQGLVLGTGSISGVDLNRFSANLDMRLKLRSELNFTDNIVVYLFLGRLNIDKGVIELAKAFNKLSKENKNVFLLLVGDDEAHMMDKLNTIIENKKSFVFVGETDNPEYYYQASDVFCLPSYREGFGMSVIEASATKLPVICSDAYGLMDTILDNKTGLRHKVKDVEGLYNQMKKLSENKDLRDQLGANGLKYISDNFSSDIIVNEWVKFYKELLKK</sequence>
<evidence type="ECO:0000313" key="3">
    <source>
        <dbReference type="EMBL" id="MEN3324126.1"/>
    </source>
</evidence>
<dbReference type="PANTHER" id="PTHR12526">
    <property type="entry name" value="GLYCOSYLTRANSFERASE"/>
    <property type="match status" value="1"/>
</dbReference>
<dbReference type="InterPro" id="IPR028098">
    <property type="entry name" value="Glyco_trans_4-like_N"/>
</dbReference>
<accession>A0ABV0AAJ4</accession>
<evidence type="ECO:0000259" key="1">
    <source>
        <dbReference type="Pfam" id="PF00534"/>
    </source>
</evidence>
<proteinExistence type="predicted"/>
<dbReference type="InterPro" id="IPR001296">
    <property type="entry name" value="Glyco_trans_1"/>
</dbReference>
<keyword evidence="4" id="KW-1185">Reference proteome</keyword>
<dbReference type="Gene3D" id="3.40.50.2000">
    <property type="entry name" value="Glycogen Phosphorylase B"/>
    <property type="match status" value="2"/>
</dbReference>
<protein>
    <submittedName>
        <fullName evidence="3">Glycosyltransferase family 4 protein</fullName>
    </submittedName>
</protein>